<evidence type="ECO:0000313" key="1">
    <source>
        <dbReference type="EMBL" id="KKM23192.1"/>
    </source>
</evidence>
<comment type="caution">
    <text evidence="1">The sequence shown here is derived from an EMBL/GenBank/DDBJ whole genome shotgun (WGS) entry which is preliminary data.</text>
</comment>
<gene>
    <name evidence="1" type="ORF">LCGC14_1617630</name>
</gene>
<reference evidence="1" key="1">
    <citation type="journal article" date="2015" name="Nature">
        <title>Complex archaea that bridge the gap between prokaryotes and eukaryotes.</title>
        <authorList>
            <person name="Spang A."/>
            <person name="Saw J.H."/>
            <person name="Jorgensen S.L."/>
            <person name="Zaremba-Niedzwiedzka K."/>
            <person name="Martijn J."/>
            <person name="Lind A.E."/>
            <person name="van Eijk R."/>
            <person name="Schleper C."/>
            <person name="Guy L."/>
            <person name="Ettema T.J."/>
        </authorList>
    </citation>
    <scope>NUCLEOTIDE SEQUENCE</scope>
</reference>
<name>A0A0F9I6Q3_9ZZZZ</name>
<dbReference type="EMBL" id="LAZR01013179">
    <property type="protein sequence ID" value="KKM23192.1"/>
    <property type="molecule type" value="Genomic_DNA"/>
</dbReference>
<organism evidence="1">
    <name type="scientific">marine sediment metagenome</name>
    <dbReference type="NCBI Taxonomy" id="412755"/>
    <lineage>
        <taxon>unclassified sequences</taxon>
        <taxon>metagenomes</taxon>
        <taxon>ecological metagenomes</taxon>
    </lineage>
</organism>
<protein>
    <submittedName>
        <fullName evidence="1">Uncharacterized protein</fullName>
    </submittedName>
</protein>
<sequence>MDAKTFNMVDGILATKGFREDRQAALDILEVGVREGTLVDVAEVIARRYALQPQAVIGWFGECLNRRIKATQEISDKLKAMTQAHDGS</sequence>
<accession>A0A0F9I6Q3</accession>
<proteinExistence type="predicted"/>
<dbReference type="AlphaFoldDB" id="A0A0F9I6Q3"/>